<dbReference type="InterPro" id="IPR019351">
    <property type="entry name" value="DUF2039"/>
</dbReference>
<dbReference type="PANTHER" id="PTHR22876:SF5">
    <property type="entry name" value="CHROMOSOME 9 OPEN READING FRAME 85"/>
    <property type="match status" value="1"/>
</dbReference>
<evidence type="ECO:0000313" key="1">
    <source>
        <dbReference type="EMBL" id="RKP13118.1"/>
    </source>
</evidence>
<organism evidence="1 2">
    <name type="scientific">Piptocephalis cylindrospora</name>
    <dbReference type="NCBI Taxonomy" id="1907219"/>
    <lineage>
        <taxon>Eukaryota</taxon>
        <taxon>Fungi</taxon>
        <taxon>Fungi incertae sedis</taxon>
        <taxon>Zoopagomycota</taxon>
        <taxon>Zoopagomycotina</taxon>
        <taxon>Zoopagomycetes</taxon>
        <taxon>Zoopagales</taxon>
        <taxon>Piptocephalidaceae</taxon>
        <taxon>Piptocephalis</taxon>
    </lineage>
</organism>
<keyword evidence="2" id="KW-1185">Reference proteome</keyword>
<proteinExistence type="predicted"/>
<dbReference type="PANTHER" id="PTHR22876">
    <property type="entry name" value="ZGC:101016"/>
    <property type="match status" value="1"/>
</dbReference>
<dbReference type="AlphaFoldDB" id="A0A4P9Y2K4"/>
<sequence>KSGAKKGAQKYQNEVAYKHNKNSKLTRQITATPITGLCSRCLEMVEWRKRFRKYKPLTQPKKCVDCLERKIKEAYHVTCNDCATRMGICAKCRQHNEIMPNTCKTDAEIEAERRDEEALMATMNERQRRSYLRQVAR</sequence>
<reference evidence="2" key="1">
    <citation type="journal article" date="2018" name="Nat. Microbiol.">
        <title>Leveraging single-cell genomics to expand the fungal tree of life.</title>
        <authorList>
            <person name="Ahrendt S.R."/>
            <person name="Quandt C.A."/>
            <person name="Ciobanu D."/>
            <person name="Clum A."/>
            <person name="Salamov A."/>
            <person name="Andreopoulos B."/>
            <person name="Cheng J.F."/>
            <person name="Woyke T."/>
            <person name="Pelin A."/>
            <person name="Henrissat B."/>
            <person name="Reynolds N.K."/>
            <person name="Benny G.L."/>
            <person name="Smith M.E."/>
            <person name="James T.Y."/>
            <person name="Grigoriev I.V."/>
        </authorList>
    </citation>
    <scope>NUCLEOTIDE SEQUENCE [LARGE SCALE GENOMIC DNA]</scope>
</reference>
<evidence type="ECO:0000313" key="2">
    <source>
        <dbReference type="Proteomes" id="UP000267251"/>
    </source>
</evidence>
<dbReference type="Pfam" id="PF10217">
    <property type="entry name" value="DUF2039"/>
    <property type="match status" value="1"/>
</dbReference>
<dbReference type="EMBL" id="KZ988104">
    <property type="protein sequence ID" value="RKP13118.1"/>
    <property type="molecule type" value="Genomic_DNA"/>
</dbReference>
<dbReference type="OrthoDB" id="250548at2759"/>
<gene>
    <name evidence="1" type="ORF">BJ684DRAFT_4956</name>
</gene>
<protein>
    <submittedName>
        <fullName evidence="1">Uncharacterized protein</fullName>
    </submittedName>
</protein>
<feature type="non-terminal residue" evidence="1">
    <location>
        <position position="137"/>
    </location>
</feature>
<dbReference type="Proteomes" id="UP000267251">
    <property type="component" value="Unassembled WGS sequence"/>
</dbReference>
<accession>A0A4P9Y2K4</accession>
<feature type="non-terminal residue" evidence="1">
    <location>
        <position position="1"/>
    </location>
</feature>
<name>A0A4P9Y2K4_9FUNG</name>